<evidence type="ECO:0000256" key="15">
    <source>
        <dbReference type="ARBA" id="ARBA00093567"/>
    </source>
</evidence>
<reference evidence="19" key="1">
    <citation type="submission" date="2016-11" db="UniProtKB">
        <authorList>
            <consortium name="WormBaseParasite"/>
        </authorList>
    </citation>
    <scope>IDENTIFICATION</scope>
</reference>
<comment type="catalytic activity">
    <reaction evidence="10">
        <text>(R)-lanthionine ketimine + NADPH + 2 H(+) = (3R,5R)-1,4-thiomorpholine-3,5-dicarboxylate + NADP(+)</text>
        <dbReference type="Rhea" id="RHEA:68040"/>
        <dbReference type="ChEBI" id="CHEBI:15378"/>
        <dbReference type="ChEBI" id="CHEBI:57783"/>
        <dbReference type="ChEBI" id="CHEBI:58349"/>
        <dbReference type="ChEBI" id="CHEBI:176891"/>
        <dbReference type="ChEBI" id="CHEBI:176892"/>
    </reaction>
    <physiologicalReaction direction="left-to-right" evidence="10">
        <dbReference type="Rhea" id="RHEA:68041"/>
    </physiologicalReaction>
</comment>
<evidence type="ECO:0000256" key="6">
    <source>
        <dbReference type="ARBA" id="ARBA00093197"/>
    </source>
</evidence>
<comment type="catalytic activity">
    <reaction evidence="7">
        <text>L-proline + NADP(+) = 1-pyrroline-2-carboxylate + NADPH + H(+)</text>
        <dbReference type="Rhea" id="RHEA:20317"/>
        <dbReference type="ChEBI" id="CHEBI:15378"/>
        <dbReference type="ChEBI" id="CHEBI:39785"/>
        <dbReference type="ChEBI" id="CHEBI:57783"/>
        <dbReference type="ChEBI" id="CHEBI:58349"/>
        <dbReference type="ChEBI" id="CHEBI:60039"/>
        <dbReference type="EC" id="1.5.1.1"/>
    </reaction>
    <physiologicalReaction direction="right-to-left" evidence="7">
        <dbReference type="Rhea" id="RHEA:20319"/>
    </physiologicalReaction>
</comment>
<dbReference type="Proteomes" id="UP000095280">
    <property type="component" value="Unplaced"/>
</dbReference>
<dbReference type="GO" id="GO:0042562">
    <property type="term" value="F:hormone binding"/>
    <property type="evidence" value="ECO:0007669"/>
    <property type="project" value="TreeGrafter"/>
</dbReference>
<dbReference type="GO" id="GO:0047127">
    <property type="term" value="F:thiomorpholine-carboxylate dehydrogenase activity"/>
    <property type="evidence" value="ECO:0007669"/>
    <property type="project" value="UniProtKB-EC"/>
</dbReference>
<dbReference type="InterPro" id="IPR023401">
    <property type="entry name" value="ODC_N"/>
</dbReference>
<dbReference type="InterPro" id="IPR036291">
    <property type="entry name" value="NAD(P)-bd_dom_sf"/>
</dbReference>
<evidence type="ECO:0000256" key="14">
    <source>
        <dbReference type="ARBA" id="ARBA00093273"/>
    </source>
</evidence>
<sequence length="462" mass="50189">MSNPVFITGPEIKAFLTYEDLITVVERSLVTYSNWKSQFHQPLREKVFTSNNGILATMPCYNAPDAALACKLVTVFPGNHDLPSHQGIVTLFDPNNGSLQALMDAEEITCMRTAAASAVASRRLLCIKRSAFAKAAHQRVMITMATTQQQHGTPPFISGQEIKGLLSYEDLIPTVERSLITYSTKKSEFCQPMRTKVDSGSTGLLLTMPCYSAPDSALACKLVTVFPGNTDLPSHQGIVTLFDPESGSLQALMDAEEITCMRTAAASAVASRHLAHPQSRTLALLGSGAQAFSHFEAIATLFAIECIRVHSRNPERRAALVEKIMLSAKFKPDVMKAAVDQADIVCTVTSSRDPVLRADWLPRLCHVNAVGACRPDQRELDESVTSAAFLVADSRESASSESGDVIVNKATVHAELGELIAHPERFREARASRGGLTVFKSLGLGIEDAATARLVWDLRMKE</sequence>
<dbReference type="InterPro" id="IPR003462">
    <property type="entry name" value="ODC_Mu_crystall"/>
</dbReference>
<dbReference type="GO" id="GO:0050241">
    <property type="term" value="F:pyrroline-2-carboxylate reductase activity"/>
    <property type="evidence" value="ECO:0007669"/>
    <property type="project" value="UniProtKB-EC"/>
</dbReference>
<evidence type="ECO:0000256" key="9">
    <source>
        <dbReference type="ARBA" id="ARBA00093227"/>
    </source>
</evidence>
<comment type="catalytic activity">
    <reaction evidence="5">
        <text>L-pipecolate + NAD(+) = Delta(1)-piperideine-2-carboxylate + NADH + H(+)</text>
        <dbReference type="Rhea" id="RHEA:30807"/>
        <dbReference type="ChEBI" id="CHEBI:15378"/>
        <dbReference type="ChEBI" id="CHEBI:57540"/>
        <dbReference type="ChEBI" id="CHEBI:57945"/>
        <dbReference type="ChEBI" id="CHEBI:61185"/>
        <dbReference type="ChEBI" id="CHEBI:77631"/>
        <dbReference type="EC" id="1.5.1.1"/>
    </reaction>
    <physiologicalReaction direction="right-to-left" evidence="5">
        <dbReference type="Rhea" id="RHEA:30809"/>
    </physiologicalReaction>
</comment>
<evidence type="ECO:0000256" key="11">
    <source>
        <dbReference type="ARBA" id="ARBA00093250"/>
    </source>
</evidence>
<comment type="catalytic activity">
    <reaction evidence="8">
        <text>(3R)-1,4-thiomorpholine-3-carboxylate + NAD(+) = 3,4-dehydrothiomorpholine-3-carboxylate + NADH + 2 H(+)</text>
        <dbReference type="Rhea" id="RHEA:12504"/>
        <dbReference type="ChEBI" id="CHEBI:15378"/>
        <dbReference type="ChEBI" id="CHEBI:57540"/>
        <dbReference type="ChEBI" id="CHEBI:57945"/>
        <dbReference type="ChEBI" id="CHEBI:58517"/>
        <dbReference type="ChEBI" id="CHEBI:176873"/>
        <dbReference type="EC" id="1.5.1.25"/>
    </reaction>
    <physiologicalReaction direction="right-to-left" evidence="8">
        <dbReference type="Rhea" id="RHEA:12506"/>
    </physiologicalReaction>
</comment>
<evidence type="ECO:0000256" key="16">
    <source>
        <dbReference type="ARBA" id="ARBA00093598"/>
    </source>
</evidence>
<evidence type="ECO:0000256" key="2">
    <source>
        <dbReference type="ARBA" id="ARBA00012883"/>
    </source>
</evidence>
<evidence type="ECO:0000256" key="10">
    <source>
        <dbReference type="ARBA" id="ARBA00093248"/>
    </source>
</evidence>
<dbReference type="Gene3D" id="3.40.50.720">
    <property type="entry name" value="NAD(P)-binding Rossmann-like Domain"/>
    <property type="match status" value="1"/>
</dbReference>
<dbReference type="EC" id="1.5.1.25" evidence="2"/>
<comment type="subunit">
    <text evidence="15">Homodimer. Binds the thyroid hormone triiodothyronine (T3); T3 binding inhibits enzymatic activity.</text>
</comment>
<dbReference type="GO" id="GO:0005737">
    <property type="term" value="C:cytoplasm"/>
    <property type="evidence" value="ECO:0007669"/>
    <property type="project" value="TreeGrafter"/>
</dbReference>
<evidence type="ECO:0000256" key="12">
    <source>
        <dbReference type="ARBA" id="ARBA00093263"/>
    </source>
</evidence>
<comment type="catalytic activity">
    <reaction evidence="13">
        <text>L-proline + NAD(+) = 1-pyrroline-2-carboxylate + NADH + H(+)</text>
        <dbReference type="Rhea" id="RHEA:20321"/>
        <dbReference type="ChEBI" id="CHEBI:15378"/>
        <dbReference type="ChEBI" id="CHEBI:39785"/>
        <dbReference type="ChEBI" id="CHEBI:57540"/>
        <dbReference type="ChEBI" id="CHEBI:57945"/>
        <dbReference type="ChEBI" id="CHEBI:60039"/>
        <dbReference type="EC" id="1.5.1.1"/>
    </reaction>
    <physiologicalReaction direction="right-to-left" evidence="13">
        <dbReference type="Rhea" id="RHEA:20323"/>
    </physiologicalReaction>
</comment>
<name>A0A1I8HBR2_9PLAT</name>
<evidence type="ECO:0000256" key="17">
    <source>
        <dbReference type="ARBA" id="ARBA00093650"/>
    </source>
</evidence>
<keyword evidence="18" id="KW-1185">Reference proteome</keyword>
<comment type="catalytic activity">
    <reaction evidence="9">
        <text>(S)-cystathionine ketimine + NADPH + 2 H(+) = (3R,5S)-2,3,5,6,7-pentahydro-1,4-thiazepine-3,5-dicarboxylate + NADP(+)</text>
        <dbReference type="Rhea" id="RHEA:68036"/>
        <dbReference type="ChEBI" id="CHEBI:15378"/>
        <dbReference type="ChEBI" id="CHEBI:57783"/>
        <dbReference type="ChEBI" id="CHEBI:58349"/>
        <dbReference type="ChEBI" id="CHEBI:176808"/>
        <dbReference type="ChEBI" id="CHEBI:176810"/>
    </reaction>
    <physiologicalReaction direction="left-to-right" evidence="9">
        <dbReference type="Rhea" id="RHEA:68037"/>
    </physiologicalReaction>
</comment>
<dbReference type="AlphaFoldDB" id="A0A1I8HBR2"/>
<comment type="catalytic activity">
    <reaction evidence="11">
        <text>(S)-cystathionine ketimine + NADH + 2 H(+) = (3R,5S)-2,3,5,6,7-pentahydro-1,4-thiazepine-3,5-dicarboxylate + NAD(+)</text>
        <dbReference type="Rhea" id="RHEA:68032"/>
        <dbReference type="ChEBI" id="CHEBI:15378"/>
        <dbReference type="ChEBI" id="CHEBI:57540"/>
        <dbReference type="ChEBI" id="CHEBI:57945"/>
        <dbReference type="ChEBI" id="CHEBI:176808"/>
        <dbReference type="ChEBI" id="CHEBI:176810"/>
    </reaction>
    <physiologicalReaction direction="left-to-right" evidence="11">
        <dbReference type="Rhea" id="RHEA:68033"/>
    </physiologicalReaction>
</comment>
<proteinExistence type="inferred from homology"/>
<evidence type="ECO:0000256" key="4">
    <source>
        <dbReference type="ARBA" id="ARBA00033420"/>
    </source>
</evidence>
<evidence type="ECO:0000256" key="7">
    <source>
        <dbReference type="ARBA" id="ARBA00093203"/>
    </source>
</evidence>
<dbReference type="PANTHER" id="PTHR13812">
    <property type="entry name" value="KETIMINE REDUCTASE MU-CRYSTALLIN"/>
    <property type="match status" value="1"/>
</dbReference>
<evidence type="ECO:0000313" key="18">
    <source>
        <dbReference type="Proteomes" id="UP000095280"/>
    </source>
</evidence>
<dbReference type="Pfam" id="PF02423">
    <property type="entry name" value="OCD_Mu_crystall"/>
    <property type="match status" value="2"/>
</dbReference>
<comment type="catalytic activity">
    <reaction evidence="12">
        <text>(3R)-1,4-thiomorpholine-3-carboxylate + NADP(+) = 3,4-dehydrothiomorpholine-3-carboxylate + NADPH + 2 H(+)</text>
        <dbReference type="Rhea" id="RHEA:12500"/>
        <dbReference type="ChEBI" id="CHEBI:15378"/>
        <dbReference type="ChEBI" id="CHEBI:57783"/>
        <dbReference type="ChEBI" id="CHEBI:58349"/>
        <dbReference type="ChEBI" id="CHEBI:58517"/>
        <dbReference type="ChEBI" id="CHEBI:176873"/>
        <dbReference type="EC" id="1.5.1.25"/>
    </reaction>
    <physiologicalReaction direction="right-to-left" evidence="12">
        <dbReference type="Rhea" id="RHEA:12502"/>
    </physiologicalReaction>
</comment>
<comment type="catalytic activity">
    <reaction evidence="14">
        <text>L-pipecolate + NADP(+) = Delta(1)-piperideine-2-carboxylate + NADPH + H(+)</text>
        <dbReference type="Rhea" id="RHEA:12524"/>
        <dbReference type="ChEBI" id="CHEBI:15378"/>
        <dbReference type="ChEBI" id="CHEBI:57783"/>
        <dbReference type="ChEBI" id="CHEBI:58349"/>
        <dbReference type="ChEBI" id="CHEBI:61185"/>
        <dbReference type="ChEBI" id="CHEBI:77631"/>
        <dbReference type="EC" id="1.5.1.1"/>
    </reaction>
    <physiologicalReaction direction="right-to-left" evidence="14">
        <dbReference type="Rhea" id="RHEA:12526"/>
    </physiologicalReaction>
</comment>
<dbReference type="EC" id="1.5.1.1" evidence="16"/>
<evidence type="ECO:0000256" key="13">
    <source>
        <dbReference type="ARBA" id="ARBA00093264"/>
    </source>
</evidence>
<dbReference type="Gene3D" id="3.30.1780.10">
    <property type="entry name" value="ornithine cyclodeaminase, domain 1"/>
    <property type="match status" value="2"/>
</dbReference>
<organism evidence="18 19">
    <name type="scientific">Macrostomum lignano</name>
    <dbReference type="NCBI Taxonomy" id="282301"/>
    <lineage>
        <taxon>Eukaryota</taxon>
        <taxon>Metazoa</taxon>
        <taxon>Spiralia</taxon>
        <taxon>Lophotrochozoa</taxon>
        <taxon>Platyhelminthes</taxon>
        <taxon>Rhabditophora</taxon>
        <taxon>Macrostomorpha</taxon>
        <taxon>Macrostomida</taxon>
        <taxon>Macrostomidae</taxon>
        <taxon>Macrostomum</taxon>
    </lineage>
</organism>
<dbReference type="WBParaSite" id="maker-uti_cns_0005388-snap-gene-0.4-mRNA-1">
    <property type="protein sequence ID" value="maker-uti_cns_0005388-snap-gene-0.4-mRNA-1"/>
    <property type="gene ID" value="maker-uti_cns_0005388-snap-gene-0.4"/>
</dbReference>
<protein>
    <recommendedName>
        <fullName evidence="3">Ketimine reductase mu-crystallin</fullName>
        <ecNumber evidence="16">1.5.1.1</ecNumber>
        <ecNumber evidence="2">1.5.1.25</ecNumber>
    </recommendedName>
    <alternativeName>
        <fullName evidence="17">1-piperideine-2-carboxylate/1-pyrroline-2-carboxylate reductase</fullName>
    </alternativeName>
    <alternativeName>
        <fullName evidence="4">NADP-regulated thyroid-hormone-binding protein</fullName>
    </alternativeName>
</protein>
<evidence type="ECO:0000256" key="3">
    <source>
        <dbReference type="ARBA" id="ARBA00015173"/>
    </source>
</evidence>
<evidence type="ECO:0000256" key="1">
    <source>
        <dbReference type="ARBA" id="ARBA00008903"/>
    </source>
</evidence>
<accession>A0A1I8HBR2</accession>
<evidence type="ECO:0000313" key="19">
    <source>
        <dbReference type="WBParaSite" id="maker-uti_cns_0005388-snap-gene-0.4-mRNA-1"/>
    </source>
</evidence>
<evidence type="ECO:0000256" key="8">
    <source>
        <dbReference type="ARBA" id="ARBA00093226"/>
    </source>
</evidence>
<comment type="similarity">
    <text evidence="1">Belongs to the ornithine cyclodeaminase/mu-crystallin family.</text>
</comment>
<dbReference type="PANTHER" id="PTHR13812:SF19">
    <property type="entry name" value="KETIMINE REDUCTASE MU-CRYSTALLIN"/>
    <property type="match status" value="1"/>
</dbReference>
<evidence type="ECO:0000256" key="5">
    <source>
        <dbReference type="ARBA" id="ARBA00093190"/>
    </source>
</evidence>
<dbReference type="SUPFAM" id="SSF51735">
    <property type="entry name" value="NAD(P)-binding Rossmann-fold domains"/>
    <property type="match status" value="2"/>
</dbReference>
<comment type="catalytic activity">
    <reaction evidence="6">
        <text>Delta(2)-thiazoline-2-carboxylate + NADPH + 2 H(+) = L-thiazolidine-2-carboxylate + NADP(+)</text>
        <dbReference type="Rhea" id="RHEA:68072"/>
        <dbReference type="ChEBI" id="CHEBI:15378"/>
        <dbReference type="ChEBI" id="CHEBI:57783"/>
        <dbReference type="ChEBI" id="CHEBI:58349"/>
        <dbReference type="ChEBI" id="CHEBI:176895"/>
        <dbReference type="ChEBI" id="CHEBI:176896"/>
    </reaction>
    <physiologicalReaction direction="left-to-right" evidence="6">
        <dbReference type="Rhea" id="RHEA:68073"/>
    </physiologicalReaction>
</comment>